<name>A0A4D7QRR6_9HYPH</name>
<dbReference type="OrthoDB" id="9803224at2"/>
<evidence type="ECO:0000256" key="7">
    <source>
        <dbReference type="ARBA" id="ARBA00026066"/>
    </source>
</evidence>
<dbReference type="InterPro" id="IPR003448">
    <property type="entry name" value="Mopterin_biosynth_MoaE"/>
</dbReference>
<comment type="subunit">
    <text evidence="7">Heterotetramer of 2 MoaD subunits and 2 MoaE subunits. Also stable as homodimer. The enzyme changes between these two forms during catalysis.</text>
</comment>
<keyword evidence="14" id="KW-1185">Reference proteome</keyword>
<evidence type="ECO:0000256" key="10">
    <source>
        <dbReference type="ARBA" id="ARBA00030781"/>
    </source>
</evidence>
<dbReference type="EMBL" id="CP039865">
    <property type="protein sequence ID" value="QCK88276.1"/>
    <property type="molecule type" value="Genomic_DNA"/>
</dbReference>
<evidence type="ECO:0000256" key="5">
    <source>
        <dbReference type="ARBA" id="ARBA00023150"/>
    </source>
</evidence>
<reference evidence="13 14" key="1">
    <citation type="submission" date="2019-04" db="EMBL/GenBank/DDBJ databases">
        <title>Phreatobacter aquaticus sp. nov.</title>
        <authorList>
            <person name="Choi A."/>
            <person name="Baek K."/>
        </authorList>
    </citation>
    <scope>NUCLEOTIDE SEQUENCE [LARGE SCALE GENOMIC DNA]</scope>
    <source>
        <strain evidence="13 14">NMCR1094</strain>
    </source>
</reference>
<dbReference type="KEGG" id="paqt:E8L99_22195"/>
<protein>
    <recommendedName>
        <fullName evidence="4">Molybdopterin synthase catalytic subunit</fullName>
        <ecNumber evidence="3">2.8.1.12</ecNumber>
    </recommendedName>
    <alternativeName>
        <fullName evidence="10">MPT synthase subunit 2</fullName>
    </alternativeName>
    <alternativeName>
        <fullName evidence="8">Molybdenum cofactor biosynthesis protein E</fullName>
    </alternativeName>
    <alternativeName>
        <fullName evidence="9">Molybdopterin-converting factor large subunit</fullName>
    </alternativeName>
    <alternativeName>
        <fullName evidence="11">Molybdopterin-converting factor subunit 2</fullName>
    </alternativeName>
</protein>
<dbReference type="Proteomes" id="UP000298588">
    <property type="component" value="Chromosome"/>
</dbReference>
<accession>A0A4D7QRR6</accession>
<dbReference type="PANTHER" id="PTHR23404">
    <property type="entry name" value="MOLYBDOPTERIN SYNTHASE RELATED"/>
    <property type="match status" value="1"/>
</dbReference>
<evidence type="ECO:0000256" key="12">
    <source>
        <dbReference type="ARBA" id="ARBA00049878"/>
    </source>
</evidence>
<dbReference type="SUPFAM" id="SSF54690">
    <property type="entry name" value="Molybdopterin synthase subunit MoaE"/>
    <property type="match status" value="1"/>
</dbReference>
<evidence type="ECO:0000313" key="13">
    <source>
        <dbReference type="EMBL" id="QCK88276.1"/>
    </source>
</evidence>
<keyword evidence="5" id="KW-0501">Molybdenum cofactor biosynthesis</keyword>
<organism evidence="13 14">
    <name type="scientific">Phreatobacter aquaticus</name>
    <dbReference type="NCBI Taxonomy" id="2570229"/>
    <lineage>
        <taxon>Bacteria</taxon>
        <taxon>Pseudomonadati</taxon>
        <taxon>Pseudomonadota</taxon>
        <taxon>Alphaproteobacteria</taxon>
        <taxon>Hyphomicrobiales</taxon>
        <taxon>Phreatobacteraceae</taxon>
        <taxon>Phreatobacter</taxon>
    </lineage>
</organism>
<evidence type="ECO:0000256" key="8">
    <source>
        <dbReference type="ARBA" id="ARBA00029745"/>
    </source>
</evidence>
<evidence type="ECO:0000256" key="2">
    <source>
        <dbReference type="ARBA" id="ARBA00005426"/>
    </source>
</evidence>
<comment type="pathway">
    <text evidence="1">Cofactor biosynthesis; molybdopterin biosynthesis.</text>
</comment>
<gene>
    <name evidence="13" type="ORF">E8L99_22195</name>
</gene>
<evidence type="ECO:0000256" key="3">
    <source>
        <dbReference type="ARBA" id="ARBA00011950"/>
    </source>
</evidence>
<sequence length="151" mass="16724">MAVRVQREDFDIGAEVARLTRGRTDVGAVVTFSGLCRGVTGDETIGALTLETYEAMAVAELSRIEAEARARWVLQDALVIHRHGRMEPGDNIVLVVTLSEHRAAAFEAAEFLMDYLKTNAPFWKFEDKPQGGGWVEAKETDDKAAERWANS</sequence>
<comment type="function">
    <text evidence="6">Converts molybdopterin precursor Z into molybdopterin. This requires the incorporation of two sulfur atoms into precursor Z to generate a dithiolene group. The sulfur is provided by MoaD.</text>
</comment>
<dbReference type="EC" id="2.8.1.12" evidence="3"/>
<dbReference type="Gene3D" id="3.90.1170.40">
    <property type="entry name" value="Molybdopterin biosynthesis MoaE subunit"/>
    <property type="match status" value="1"/>
</dbReference>
<dbReference type="InterPro" id="IPR036563">
    <property type="entry name" value="MoaE_sf"/>
</dbReference>
<evidence type="ECO:0000256" key="1">
    <source>
        <dbReference type="ARBA" id="ARBA00005046"/>
    </source>
</evidence>
<dbReference type="UniPathway" id="UPA00344"/>
<dbReference type="CDD" id="cd00756">
    <property type="entry name" value="MoaE"/>
    <property type="match status" value="1"/>
</dbReference>
<evidence type="ECO:0000256" key="4">
    <source>
        <dbReference type="ARBA" id="ARBA00013858"/>
    </source>
</evidence>
<dbReference type="RefSeq" id="WP_137101603.1">
    <property type="nucleotide sequence ID" value="NZ_CP039865.1"/>
</dbReference>
<dbReference type="Pfam" id="PF02391">
    <property type="entry name" value="MoaE"/>
    <property type="match status" value="1"/>
</dbReference>
<evidence type="ECO:0000256" key="9">
    <source>
        <dbReference type="ARBA" id="ARBA00030407"/>
    </source>
</evidence>
<dbReference type="GO" id="GO:0006777">
    <property type="term" value="P:Mo-molybdopterin cofactor biosynthetic process"/>
    <property type="evidence" value="ECO:0007669"/>
    <property type="project" value="UniProtKB-KW"/>
</dbReference>
<comment type="catalytic activity">
    <reaction evidence="12">
        <text>2 [molybdopterin-synthase sulfur-carrier protein]-C-terminal-Gly-aminoethanethioate + cyclic pyranopterin phosphate + H2O = molybdopterin + 2 [molybdopterin-synthase sulfur-carrier protein]-C-terminal Gly-Gly + 2 H(+)</text>
        <dbReference type="Rhea" id="RHEA:26333"/>
        <dbReference type="Rhea" id="RHEA-COMP:12202"/>
        <dbReference type="Rhea" id="RHEA-COMP:19907"/>
        <dbReference type="ChEBI" id="CHEBI:15377"/>
        <dbReference type="ChEBI" id="CHEBI:15378"/>
        <dbReference type="ChEBI" id="CHEBI:58698"/>
        <dbReference type="ChEBI" id="CHEBI:59648"/>
        <dbReference type="ChEBI" id="CHEBI:90778"/>
        <dbReference type="ChEBI" id="CHEBI:232372"/>
        <dbReference type="EC" id="2.8.1.12"/>
    </reaction>
</comment>
<proteinExistence type="inferred from homology"/>
<evidence type="ECO:0000313" key="14">
    <source>
        <dbReference type="Proteomes" id="UP000298588"/>
    </source>
</evidence>
<evidence type="ECO:0000256" key="6">
    <source>
        <dbReference type="ARBA" id="ARBA00025448"/>
    </source>
</evidence>
<evidence type="ECO:0000256" key="11">
    <source>
        <dbReference type="ARBA" id="ARBA00032474"/>
    </source>
</evidence>
<comment type="similarity">
    <text evidence="2">Belongs to the MoaE family.</text>
</comment>
<dbReference type="AlphaFoldDB" id="A0A4D7QRR6"/>
<dbReference type="GO" id="GO:0030366">
    <property type="term" value="F:molybdopterin synthase activity"/>
    <property type="evidence" value="ECO:0007669"/>
    <property type="project" value="UniProtKB-EC"/>
</dbReference>